<evidence type="ECO:0000313" key="1">
    <source>
        <dbReference type="EMBL" id="JAH18732.1"/>
    </source>
</evidence>
<sequence>MESTRHNTTQRTGIFSVYQLKSFAD</sequence>
<organism evidence="1">
    <name type="scientific">Anguilla anguilla</name>
    <name type="common">European freshwater eel</name>
    <name type="synonym">Muraena anguilla</name>
    <dbReference type="NCBI Taxonomy" id="7936"/>
    <lineage>
        <taxon>Eukaryota</taxon>
        <taxon>Metazoa</taxon>
        <taxon>Chordata</taxon>
        <taxon>Craniata</taxon>
        <taxon>Vertebrata</taxon>
        <taxon>Euteleostomi</taxon>
        <taxon>Actinopterygii</taxon>
        <taxon>Neopterygii</taxon>
        <taxon>Teleostei</taxon>
        <taxon>Anguilliformes</taxon>
        <taxon>Anguillidae</taxon>
        <taxon>Anguilla</taxon>
    </lineage>
</organism>
<name>A0A0E9QQK6_ANGAN</name>
<proteinExistence type="predicted"/>
<dbReference type="EMBL" id="GBXM01089845">
    <property type="protein sequence ID" value="JAH18732.1"/>
    <property type="molecule type" value="Transcribed_RNA"/>
</dbReference>
<reference evidence="1" key="2">
    <citation type="journal article" date="2015" name="Fish Shellfish Immunol.">
        <title>Early steps in the European eel (Anguilla anguilla)-Vibrio vulnificus interaction in the gills: Role of the RtxA13 toxin.</title>
        <authorList>
            <person name="Callol A."/>
            <person name="Pajuelo D."/>
            <person name="Ebbesson L."/>
            <person name="Teles M."/>
            <person name="MacKenzie S."/>
            <person name="Amaro C."/>
        </authorList>
    </citation>
    <scope>NUCLEOTIDE SEQUENCE</scope>
</reference>
<protein>
    <submittedName>
        <fullName evidence="1">Uncharacterized protein</fullName>
    </submittedName>
</protein>
<reference evidence="1" key="1">
    <citation type="submission" date="2014-11" db="EMBL/GenBank/DDBJ databases">
        <authorList>
            <person name="Amaro Gonzalez C."/>
        </authorList>
    </citation>
    <scope>NUCLEOTIDE SEQUENCE</scope>
</reference>
<dbReference type="AlphaFoldDB" id="A0A0E9QQK6"/>
<accession>A0A0E9QQK6</accession>